<dbReference type="AlphaFoldDB" id="A0A1Y6JDC3"/>
<organism evidence="2 3">
    <name type="scientific">Pseudomonas viridiflava</name>
    <name type="common">Phytomonas viridiflava</name>
    <dbReference type="NCBI Taxonomy" id="33069"/>
    <lineage>
        <taxon>Bacteria</taxon>
        <taxon>Pseudomonadati</taxon>
        <taxon>Pseudomonadota</taxon>
        <taxon>Gammaproteobacteria</taxon>
        <taxon>Pseudomonadales</taxon>
        <taxon>Pseudomonadaceae</taxon>
        <taxon>Pseudomonas</taxon>
    </lineage>
</organism>
<sequence length="75" mass="8391">MILPMLRAHRCTQVRKTRKTGAKTNVTDSMHTPWSQQDSGITLSTSMGMIGLLEITLIVPTLRVGMPLRTLRVRS</sequence>
<gene>
    <name evidence="2" type="ORF">CFBP1590_0219</name>
</gene>
<reference evidence="2 3" key="1">
    <citation type="submission" date="2017-05" db="EMBL/GenBank/DDBJ databases">
        <authorList>
            <person name="Song R."/>
            <person name="Chenine A.L."/>
            <person name="Ruprecht R.M."/>
        </authorList>
    </citation>
    <scope>NUCLEOTIDE SEQUENCE [LARGE SCALE GENOMIC DNA]</scope>
    <source>
        <strain evidence="2 3">CFBP 1590</strain>
    </source>
</reference>
<accession>A0A1Y6JDC3</accession>
<dbReference type="Proteomes" id="UP000196842">
    <property type="component" value="Chromosome I"/>
</dbReference>
<evidence type="ECO:0000256" key="1">
    <source>
        <dbReference type="SAM" id="MobiDB-lite"/>
    </source>
</evidence>
<name>A0A1Y6JDC3_PSEVI</name>
<protein>
    <submittedName>
        <fullName evidence="2">Uncharacterized protein</fullName>
    </submittedName>
</protein>
<feature type="compositionally biased region" description="Polar residues" evidence="1">
    <location>
        <begin position="22"/>
        <end position="39"/>
    </location>
</feature>
<dbReference type="KEGG" id="pvd:CFBP1590_0219"/>
<evidence type="ECO:0000313" key="2">
    <source>
        <dbReference type="EMBL" id="SMS07804.1"/>
    </source>
</evidence>
<dbReference type="EMBL" id="LT855380">
    <property type="protein sequence ID" value="SMS07804.1"/>
    <property type="molecule type" value="Genomic_DNA"/>
</dbReference>
<feature type="region of interest" description="Disordered" evidence="1">
    <location>
        <begin position="13"/>
        <end position="39"/>
    </location>
</feature>
<evidence type="ECO:0000313" key="3">
    <source>
        <dbReference type="Proteomes" id="UP000196842"/>
    </source>
</evidence>
<proteinExistence type="predicted"/>